<feature type="region of interest" description="Disordered" evidence="1">
    <location>
        <begin position="65"/>
        <end position="112"/>
    </location>
</feature>
<dbReference type="InParanoid" id="A0A0N7KI87"/>
<organism evidence="3 4">
    <name type="scientific">Oryza sativa subsp. japonica</name>
    <name type="common">Rice</name>
    <dbReference type="NCBI Taxonomy" id="39947"/>
    <lineage>
        <taxon>Eukaryota</taxon>
        <taxon>Viridiplantae</taxon>
        <taxon>Streptophyta</taxon>
        <taxon>Embryophyta</taxon>
        <taxon>Tracheophyta</taxon>
        <taxon>Spermatophyta</taxon>
        <taxon>Magnoliopsida</taxon>
        <taxon>Liliopsida</taxon>
        <taxon>Poales</taxon>
        <taxon>Poaceae</taxon>
        <taxon>BOP clade</taxon>
        <taxon>Oryzoideae</taxon>
        <taxon>Oryzeae</taxon>
        <taxon>Oryzinae</taxon>
        <taxon>Oryza</taxon>
        <taxon>Oryza sativa</taxon>
    </lineage>
</organism>
<evidence type="ECO:0000256" key="1">
    <source>
        <dbReference type="SAM" id="MobiDB-lite"/>
    </source>
</evidence>
<dbReference type="STRING" id="39947.A0A0N7KI87"/>
<keyword evidence="2" id="KW-0732">Signal</keyword>
<feature type="chain" id="PRO_5012339331" evidence="2">
    <location>
        <begin position="16"/>
        <end position="147"/>
    </location>
</feature>
<gene>
    <name evidence="3" type="ordered locus">Os03g0804600</name>
    <name evidence="3" type="ORF">OSNPB_030804600</name>
</gene>
<dbReference type="Proteomes" id="UP000059680">
    <property type="component" value="Chromosome 3"/>
</dbReference>
<evidence type="ECO:0000256" key="2">
    <source>
        <dbReference type="SAM" id="SignalP"/>
    </source>
</evidence>
<reference evidence="3 4" key="3">
    <citation type="journal article" date="2013" name="Rice">
        <title>Improvement of the Oryza sativa Nipponbare reference genome using next generation sequence and optical map data.</title>
        <authorList>
            <person name="Kawahara Y."/>
            <person name="de la Bastide M."/>
            <person name="Hamilton J.P."/>
            <person name="Kanamori H."/>
            <person name="McCombie W.R."/>
            <person name="Ouyang S."/>
            <person name="Schwartz D.C."/>
            <person name="Tanaka T."/>
            <person name="Wu J."/>
            <person name="Zhou S."/>
            <person name="Childs K.L."/>
            <person name="Davidson R.M."/>
            <person name="Lin H."/>
            <person name="Quesada-Ocampo L."/>
            <person name="Vaillancourt B."/>
            <person name="Sakai H."/>
            <person name="Lee S.S."/>
            <person name="Kim J."/>
            <person name="Numa H."/>
            <person name="Itoh T."/>
            <person name="Buell C.R."/>
            <person name="Matsumoto T."/>
        </authorList>
    </citation>
    <scope>NUCLEOTIDE SEQUENCE [LARGE SCALE GENOMIC DNA]</scope>
    <source>
        <strain evidence="4">cv. Nipponbare</strain>
    </source>
</reference>
<proteinExistence type="predicted"/>
<accession>A0A0N7KI87</accession>
<dbReference type="EMBL" id="AP014959">
    <property type="protein sequence ID" value="BAS86929.1"/>
    <property type="molecule type" value="Genomic_DNA"/>
</dbReference>
<feature type="compositionally biased region" description="Basic and acidic residues" evidence="1">
    <location>
        <begin position="65"/>
        <end position="74"/>
    </location>
</feature>
<feature type="non-terminal residue" evidence="3">
    <location>
        <position position="1"/>
    </location>
</feature>
<reference evidence="3 4" key="2">
    <citation type="journal article" date="2013" name="Plant Cell Physiol.">
        <title>Rice Annotation Project Database (RAP-DB): an integrative and interactive database for rice genomics.</title>
        <authorList>
            <person name="Sakai H."/>
            <person name="Lee S.S."/>
            <person name="Tanaka T."/>
            <person name="Numa H."/>
            <person name="Kim J."/>
            <person name="Kawahara Y."/>
            <person name="Wakimoto H."/>
            <person name="Yang C.C."/>
            <person name="Iwamoto M."/>
            <person name="Abe T."/>
            <person name="Yamada Y."/>
            <person name="Muto A."/>
            <person name="Inokuchi H."/>
            <person name="Ikemura T."/>
            <person name="Matsumoto T."/>
            <person name="Sasaki T."/>
            <person name="Itoh T."/>
        </authorList>
    </citation>
    <scope>NUCLEOTIDE SEQUENCE [LARGE SCALE GENOMIC DNA]</scope>
    <source>
        <strain evidence="4">cv. Nipponbare</strain>
    </source>
</reference>
<dbReference type="Gramene" id="Os03t0804600-00">
    <property type="protein sequence ID" value="Os03t0804600-00"/>
    <property type="gene ID" value="Os03g0804600"/>
</dbReference>
<evidence type="ECO:0000313" key="4">
    <source>
        <dbReference type="Proteomes" id="UP000059680"/>
    </source>
</evidence>
<evidence type="ECO:0000313" key="3">
    <source>
        <dbReference type="EMBL" id="BAS86929.1"/>
    </source>
</evidence>
<feature type="signal peptide" evidence="2">
    <location>
        <begin position="1"/>
        <end position="15"/>
    </location>
</feature>
<dbReference type="AlphaFoldDB" id="A0A0N7KI87"/>
<name>A0A0N7KI87_ORYSJ</name>
<reference evidence="4" key="1">
    <citation type="journal article" date="2005" name="Nature">
        <title>The map-based sequence of the rice genome.</title>
        <authorList>
            <consortium name="International rice genome sequencing project (IRGSP)"/>
            <person name="Matsumoto T."/>
            <person name="Wu J."/>
            <person name="Kanamori H."/>
            <person name="Katayose Y."/>
            <person name="Fujisawa M."/>
            <person name="Namiki N."/>
            <person name="Mizuno H."/>
            <person name="Yamamoto K."/>
            <person name="Antonio B.A."/>
            <person name="Baba T."/>
            <person name="Sakata K."/>
            <person name="Nagamura Y."/>
            <person name="Aoki H."/>
            <person name="Arikawa K."/>
            <person name="Arita K."/>
            <person name="Bito T."/>
            <person name="Chiden Y."/>
            <person name="Fujitsuka N."/>
            <person name="Fukunaka R."/>
            <person name="Hamada M."/>
            <person name="Harada C."/>
            <person name="Hayashi A."/>
            <person name="Hijishita S."/>
            <person name="Honda M."/>
            <person name="Hosokawa S."/>
            <person name="Ichikawa Y."/>
            <person name="Idonuma A."/>
            <person name="Iijima M."/>
            <person name="Ikeda M."/>
            <person name="Ikeno M."/>
            <person name="Ito K."/>
            <person name="Ito S."/>
            <person name="Ito T."/>
            <person name="Ito Y."/>
            <person name="Ito Y."/>
            <person name="Iwabuchi A."/>
            <person name="Kamiya K."/>
            <person name="Karasawa W."/>
            <person name="Kurita K."/>
            <person name="Katagiri S."/>
            <person name="Kikuta A."/>
            <person name="Kobayashi H."/>
            <person name="Kobayashi N."/>
            <person name="Machita K."/>
            <person name="Maehara T."/>
            <person name="Masukawa M."/>
            <person name="Mizubayashi T."/>
            <person name="Mukai Y."/>
            <person name="Nagasaki H."/>
            <person name="Nagata Y."/>
            <person name="Naito S."/>
            <person name="Nakashima M."/>
            <person name="Nakama Y."/>
            <person name="Nakamichi Y."/>
            <person name="Nakamura M."/>
            <person name="Meguro A."/>
            <person name="Negishi M."/>
            <person name="Ohta I."/>
            <person name="Ohta T."/>
            <person name="Okamoto M."/>
            <person name="Ono N."/>
            <person name="Saji S."/>
            <person name="Sakaguchi M."/>
            <person name="Sakai K."/>
            <person name="Shibata M."/>
            <person name="Shimokawa T."/>
            <person name="Song J."/>
            <person name="Takazaki Y."/>
            <person name="Terasawa K."/>
            <person name="Tsugane M."/>
            <person name="Tsuji K."/>
            <person name="Ueda S."/>
            <person name="Waki K."/>
            <person name="Yamagata H."/>
            <person name="Yamamoto M."/>
            <person name="Yamamoto S."/>
            <person name="Yamane H."/>
            <person name="Yoshiki S."/>
            <person name="Yoshihara R."/>
            <person name="Yukawa K."/>
            <person name="Zhong H."/>
            <person name="Yano M."/>
            <person name="Yuan Q."/>
            <person name="Ouyang S."/>
            <person name="Liu J."/>
            <person name="Jones K.M."/>
            <person name="Gansberger K."/>
            <person name="Moffat K."/>
            <person name="Hill J."/>
            <person name="Bera J."/>
            <person name="Fadrosh D."/>
            <person name="Jin S."/>
            <person name="Johri S."/>
            <person name="Kim M."/>
            <person name="Overton L."/>
            <person name="Reardon M."/>
            <person name="Tsitrin T."/>
            <person name="Vuong H."/>
            <person name="Weaver B."/>
            <person name="Ciecko A."/>
            <person name="Tallon L."/>
            <person name="Jackson J."/>
            <person name="Pai G."/>
            <person name="Aken S.V."/>
            <person name="Utterback T."/>
            <person name="Reidmuller S."/>
            <person name="Feldblyum T."/>
            <person name="Hsiao J."/>
            <person name="Zismann V."/>
            <person name="Iobst S."/>
            <person name="de Vazeille A.R."/>
            <person name="Buell C.R."/>
            <person name="Ying K."/>
            <person name="Li Y."/>
            <person name="Lu T."/>
            <person name="Huang Y."/>
            <person name="Zhao Q."/>
            <person name="Feng Q."/>
            <person name="Zhang L."/>
            <person name="Zhu J."/>
            <person name="Weng Q."/>
            <person name="Mu J."/>
            <person name="Lu Y."/>
            <person name="Fan D."/>
            <person name="Liu Y."/>
            <person name="Guan J."/>
            <person name="Zhang Y."/>
            <person name="Yu S."/>
            <person name="Liu X."/>
            <person name="Zhang Y."/>
            <person name="Hong G."/>
            <person name="Han B."/>
            <person name="Choisne N."/>
            <person name="Demange N."/>
            <person name="Orjeda G."/>
            <person name="Samain S."/>
            <person name="Cattolico L."/>
            <person name="Pelletier E."/>
            <person name="Couloux A."/>
            <person name="Segurens B."/>
            <person name="Wincker P."/>
            <person name="D'Hont A."/>
            <person name="Scarpelli C."/>
            <person name="Weissenbach J."/>
            <person name="Salanoubat M."/>
            <person name="Quetier F."/>
            <person name="Yu Y."/>
            <person name="Kim H.R."/>
            <person name="Rambo T."/>
            <person name="Currie J."/>
            <person name="Collura K."/>
            <person name="Luo M."/>
            <person name="Yang T."/>
            <person name="Ammiraju J.S.S."/>
            <person name="Engler F."/>
            <person name="Soderlund C."/>
            <person name="Wing R.A."/>
            <person name="Palmer L.E."/>
            <person name="de la Bastide M."/>
            <person name="Spiegel L."/>
            <person name="Nascimento L."/>
            <person name="Zutavern T."/>
            <person name="O'Shaughnessy A."/>
            <person name="Dike S."/>
            <person name="Dedhia N."/>
            <person name="Preston R."/>
            <person name="Balija V."/>
            <person name="McCombie W.R."/>
            <person name="Chow T."/>
            <person name="Chen H."/>
            <person name="Chung M."/>
            <person name="Chen C."/>
            <person name="Shaw J."/>
            <person name="Wu H."/>
            <person name="Hsiao K."/>
            <person name="Chao Y."/>
            <person name="Chu M."/>
            <person name="Cheng C."/>
            <person name="Hour A."/>
            <person name="Lee P."/>
            <person name="Lin S."/>
            <person name="Lin Y."/>
            <person name="Liou J."/>
            <person name="Liu S."/>
            <person name="Hsing Y."/>
            <person name="Raghuvanshi S."/>
            <person name="Mohanty A."/>
            <person name="Bharti A.K."/>
            <person name="Gaur A."/>
            <person name="Gupta V."/>
            <person name="Kumar D."/>
            <person name="Ravi V."/>
            <person name="Vij S."/>
            <person name="Kapur A."/>
            <person name="Khurana P."/>
            <person name="Khurana P."/>
            <person name="Khurana J.P."/>
            <person name="Tyagi A.K."/>
            <person name="Gaikwad K."/>
            <person name="Singh A."/>
            <person name="Dalal V."/>
            <person name="Srivastava S."/>
            <person name="Dixit A."/>
            <person name="Pal A.K."/>
            <person name="Ghazi I.A."/>
            <person name="Yadav M."/>
            <person name="Pandit A."/>
            <person name="Bhargava A."/>
            <person name="Sureshbabu K."/>
            <person name="Batra K."/>
            <person name="Sharma T.R."/>
            <person name="Mohapatra T."/>
            <person name="Singh N.K."/>
            <person name="Messing J."/>
            <person name="Nelson A.B."/>
            <person name="Fuks G."/>
            <person name="Kavchok S."/>
            <person name="Keizer G."/>
            <person name="Linton E."/>
            <person name="Llaca V."/>
            <person name="Song R."/>
            <person name="Tanyolac B."/>
            <person name="Young S."/>
            <person name="Ho-Il K."/>
            <person name="Hahn J.H."/>
            <person name="Sangsakoo G."/>
            <person name="Vanavichit A."/>
            <person name="de Mattos Luiz.A.T."/>
            <person name="Zimmer P.D."/>
            <person name="Malone G."/>
            <person name="Dellagostin O."/>
            <person name="de Oliveira A.C."/>
            <person name="Bevan M."/>
            <person name="Bancroft I."/>
            <person name="Minx P."/>
            <person name="Cordum H."/>
            <person name="Wilson R."/>
            <person name="Cheng Z."/>
            <person name="Jin W."/>
            <person name="Jiang J."/>
            <person name="Leong S.A."/>
            <person name="Iwama H."/>
            <person name="Gojobori T."/>
            <person name="Itoh T."/>
            <person name="Niimura Y."/>
            <person name="Fujii Y."/>
            <person name="Habara T."/>
            <person name="Sakai H."/>
            <person name="Sato Y."/>
            <person name="Wilson G."/>
            <person name="Kumar K."/>
            <person name="McCouch S."/>
            <person name="Juretic N."/>
            <person name="Hoen D."/>
            <person name="Wright S."/>
            <person name="Bruskiewich R."/>
            <person name="Bureau T."/>
            <person name="Miyao A."/>
            <person name="Hirochika H."/>
            <person name="Nishikawa T."/>
            <person name="Kadowaki K."/>
            <person name="Sugiura M."/>
            <person name="Burr B."/>
            <person name="Sasaki T."/>
        </authorList>
    </citation>
    <scope>NUCLEOTIDE SEQUENCE [LARGE SCALE GENOMIC DNA]</scope>
    <source>
        <strain evidence="4">cv. Nipponbare</strain>
    </source>
</reference>
<feature type="compositionally biased region" description="Basic residues" evidence="1">
    <location>
        <begin position="86"/>
        <end position="100"/>
    </location>
</feature>
<dbReference type="PaxDb" id="39947-A0A0N7KI87"/>
<protein>
    <submittedName>
        <fullName evidence="3">Os03g0804600 protein</fullName>
    </submittedName>
</protein>
<sequence>RLTAVLAVLVSTCVADPEPVQDFCVAVVPCAGDAAAGSGLPGLPVKARVHGGHLRRLLLRRQHGEPVRVQRDAGQRAGVPGAEHARRVHQPRRLRPRRPQRAAQPPTRRRAGARIVAGSILVGFVSTAGKFSPGCSARGKPSSSRAG</sequence>
<keyword evidence="4" id="KW-1185">Reference proteome</keyword>